<evidence type="ECO:0000256" key="1">
    <source>
        <dbReference type="SAM" id="MobiDB-lite"/>
    </source>
</evidence>
<gene>
    <name evidence="2" type="ORF">TL08_15160</name>
</gene>
<feature type="compositionally biased region" description="Basic residues" evidence="1">
    <location>
        <begin position="171"/>
        <end position="180"/>
    </location>
</feature>
<name>A0AAC9MZD1_9PSEU</name>
<sequence>MDDQRNDDRTRFIDPAIQVPHLAAEDIMVVCPRCANRAISRAYPNESRFIISWPRRLTCPTCAYTADWDASSCSAWGGPTDPFFRFPLWLTAECCGGRELWVLNAQHLDLLEQYVAARIRERLHGSGMTMIARLPAWIKSAKHRAEILRTIHRLRATLDEPPVPPRDRVAGRRKLTAASR</sequence>
<dbReference type="KEGG" id="ahm:TL08_15160"/>
<dbReference type="RefSeq" id="WP_184285089.1">
    <property type="nucleotide sequence ID" value="NZ_CP014859.1"/>
</dbReference>
<proteinExistence type="predicted"/>
<reference evidence="3" key="1">
    <citation type="submission" date="2016-03" db="EMBL/GenBank/DDBJ databases">
        <title>Complete genome sequence of the type strain Actinoalloteichus hymeniacidonis DSM 45092.</title>
        <authorList>
            <person name="Schaffert L."/>
            <person name="Albersmeier A."/>
            <person name="Winkler A."/>
            <person name="Kalinowski J."/>
            <person name="Zotchev S."/>
            <person name="Ruckert C."/>
        </authorList>
    </citation>
    <scope>NUCLEOTIDE SEQUENCE [LARGE SCALE GENOMIC DNA]</scope>
    <source>
        <strain evidence="3">HPA177(T) (DSM 45092(T))</strain>
    </source>
</reference>
<evidence type="ECO:0000313" key="2">
    <source>
        <dbReference type="EMBL" id="AOS63841.1"/>
    </source>
</evidence>
<protein>
    <submittedName>
        <fullName evidence="2">Uncharacterized protein</fullName>
    </submittedName>
</protein>
<dbReference type="EMBL" id="CP014859">
    <property type="protein sequence ID" value="AOS63841.1"/>
    <property type="molecule type" value="Genomic_DNA"/>
</dbReference>
<evidence type="ECO:0000313" key="3">
    <source>
        <dbReference type="Proteomes" id="UP000095210"/>
    </source>
</evidence>
<organism evidence="2 3">
    <name type="scientific">Actinoalloteichus hymeniacidonis</name>
    <dbReference type="NCBI Taxonomy" id="340345"/>
    <lineage>
        <taxon>Bacteria</taxon>
        <taxon>Bacillati</taxon>
        <taxon>Actinomycetota</taxon>
        <taxon>Actinomycetes</taxon>
        <taxon>Pseudonocardiales</taxon>
        <taxon>Pseudonocardiaceae</taxon>
        <taxon>Actinoalloteichus</taxon>
    </lineage>
</organism>
<feature type="region of interest" description="Disordered" evidence="1">
    <location>
        <begin position="160"/>
        <end position="180"/>
    </location>
</feature>
<keyword evidence="3" id="KW-1185">Reference proteome</keyword>
<dbReference type="Proteomes" id="UP000095210">
    <property type="component" value="Chromosome"/>
</dbReference>
<accession>A0AAC9MZD1</accession>
<dbReference type="AlphaFoldDB" id="A0AAC9MZD1"/>